<evidence type="ECO:0000259" key="19">
    <source>
        <dbReference type="PROSITE" id="PS50146"/>
    </source>
</evidence>
<dbReference type="GO" id="GO:0046512">
    <property type="term" value="P:sphingosine biosynthetic process"/>
    <property type="evidence" value="ECO:0007669"/>
    <property type="project" value="TreeGrafter"/>
</dbReference>
<dbReference type="CDD" id="cd00074">
    <property type="entry name" value="HFD_H2A"/>
    <property type="match status" value="1"/>
</dbReference>
<dbReference type="SUPFAM" id="SSF47113">
    <property type="entry name" value="Histone-fold"/>
    <property type="match status" value="1"/>
</dbReference>
<evidence type="ECO:0000256" key="12">
    <source>
        <dbReference type="ARBA" id="ARBA00022840"/>
    </source>
</evidence>
<dbReference type="Proteomes" id="UP000663872">
    <property type="component" value="Unassembled WGS sequence"/>
</dbReference>
<name>A0A818FD42_9BILA</name>
<dbReference type="InterPro" id="IPR017438">
    <property type="entry name" value="ATP-NAD_kinase_N"/>
</dbReference>
<evidence type="ECO:0000256" key="9">
    <source>
        <dbReference type="ARBA" id="ARBA00022679"/>
    </source>
</evidence>
<comment type="function">
    <text evidence="1">Core component of nucleosome. Nucleosomes wrap and compact DNA into chromatin, limiting DNA accessibility to the cellular machineries which require DNA as a template. Histones thereby play a central role in transcription regulation, DNA repair, DNA replication and chromosomal stability. DNA accessibility is regulated via a complex set of post-translational modifications of histones, also called histone code, and nucleosome remodeling.</text>
</comment>
<organism evidence="21 22">
    <name type="scientific">Rotaria socialis</name>
    <dbReference type="NCBI Taxonomy" id="392032"/>
    <lineage>
        <taxon>Eukaryota</taxon>
        <taxon>Metazoa</taxon>
        <taxon>Spiralia</taxon>
        <taxon>Gnathifera</taxon>
        <taxon>Rotifera</taxon>
        <taxon>Eurotatoria</taxon>
        <taxon>Bdelloidea</taxon>
        <taxon>Philodinida</taxon>
        <taxon>Philodinidae</taxon>
        <taxon>Rotaria</taxon>
    </lineage>
</organism>
<dbReference type="GO" id="GO:0005634">
    <property type="term" value="C:nucleus"/>
    <property type="evidence" value="ECO:0007669"/>
    <property type="project" value="UniProtKB-SubCell"/>
</dbReference>
<dbReference type="InterPro" id="IPR043472">
    <property type="entry name" value="Macro_dom-like"/>
</dbReference>
<evidence type="ECO:0000256" key="8">
    <source>
        <dbReference type="ARBA" id="ARBA00022454"/>
    </source>
</evidence>
<evidence type="ECO:0000313" key="21">
    <source>
        <dbReference type="EMBL" id="CAF3474223.1"/>
    </source>
</evidence>
<keyword evidence="9" id="KW-0808">Transferase</keyword>
<comment type="subunit">
    <text evidence="6">The nucleosome is a histone octamer containing two molecules each of H2A, H2B, H3 and H4 assembled in one H3-H4 heterotetramer and two H2A-H2B heterodimers. The octamer wraps approximately 147 bp of DNA.</text>
</comment>
<dbReference type="PROSITE" id="PS51154">
    <property type="entry name" value="MACRO"/>
    <property type="match status" value="1"/>
</dbReference>
<dbReference type="InterPro" id="IPR016064">
    <property type="entry name" value="NAD/diacylglycerol_kinase_sf"/>
</dbReference>
<dbReference type="InterPro" id="IPR001206">
    <property type="entry name" value="Diacylglycerol_kinase_cat_dom"/>
</dbReference>
<dbReference type="PRINTS" id="PR00620">
    <property type="entry name" value="HISTONEH2A"/>
</dbReference>
<dbReference type="GO" id="GO:0042981">
    <property type="term" value="P:regulation of apoptotic process"/>
    <property type="evidence" value="ECO:0007669"/>
    <property type="project" value="UniProtKB-ARBA"/>
</dbReference>
<evidence type="ECO:0000256" key="13">
    <source>
        <dbReference type="ARBA" id="ARBA00022853"/>
    </source>
</evidence>
<dbReference type="EC" id="2.7.1.91" evidence="17"/>
<dbReference type="GO" id="GO:0005524">
    <property type="term" value="F:ATP binding"/>
    <property type="evidence" value="ECO:0007669"/>
    <property type="project" value="UniProtKB-KW"/>
</dbReference>
<gene>
    <name evidence="21" type="ORF">GRG538_LOCUS15888</name>
</gene>
<dbReference type="GO" id="GO:0003677">
    <property type="term" value="F:DNA binding"/>
    <property type="evidence" value="ECO:0007669"/>
    <property type="project" value="InterPro"/>
</dbReference>
<evidence type="ECO:0000259" key="20">
    <source>
        <dbReference type="PROSITE" id="PS51154"/>
    </source>
</evidence>
<accession>A0A818FD42</accession>
<dbReference type="GO" id="GO:0046982">
    <property type="term" value="F:protein heterodimerization activity"/>
    <property type="evidence" value="ECO:0007669"/>
    <property type="project" value="InterPro"/>
</dbReference>
<dbReference type="AlphaFoldDB" id="A0A818FD42"/>
<dbReference type="Gene3D" id="2.60.200.40">
    <property type="match status" value="1"/>
</dbReference>
<dbReference type="FunFam" id="3.40.50.10330:FF:000005">
    <property type="entry name" value="Sphingosine kinase 2"/>
    <property type="match status" value="1"/>
</dbReference>
<dbReference type="GO" id="GO:0000786">
    <property type="term" value="C:nucleosome"/>
    <property type="evidence" value="ECO:0007669"/>
    <property type="project" value="UniProtKB-KW"/>
</dbReference>
<evidence type="ECO:0000256" key="11">
    <source>
        <dbReference type="ARBA" id="ARBA00022777"/>
    </source>
</evidence>
<dbReference type="SMART" id="SM00046">
    <property type="entry name" value="DAGKc"/>
    <property type="match status" value="1"/>
</dbReference>
<keyword evidence="15" id="KW-0539">Nucleus</keyword>
<protein>
    <recommendedName>
        <fullName evidence="7">Histone H2A</fullName>
        <ecNumber evidence="17">2.7.1.91</ecNumber>
    </recommendedName>
</protein>
<dbReference type="InterPro" id="IPR002589">
    <property type="entry name" value="Macro_dom"/>
</dbReference>
<sequence length="924" mass="101801">MAPTKKGRVSRSTRAGIIFPVTRMHRYLKAAPSAPKRVTKGAAIYLAAVAEYLVAEVLELSGNAARDNRRSRIIPRHVLLAVASDEELNKLLRGCVIPQGGVLPLIFPFLLPKHTGDSSDQSLSTTSHTPHVTKKTAASRSTKSVAHKPTLTKGLGSFTVYDSPKTKAAALKGTAVTTLSERLTVVQGSIVNIKADAIIHPTSTSLNMGGEVGHALAKAGGKELRDALSQAAQTKSIPNVGDVVITDAPNLSAAHLIHVNSPTWNASAQEQCISDLDKATLNILTLADEQGLTSVAIPSVSSGNAGFPKQTAAQTILAGLSKYFRQTATTKLQQVFFVLYDAESVNVYTTELQQLPSHLMAQEESKSIDLEDTFFHYRQTSKQYVLKLSSASLSIIQKYDDNQDRVSSMNNTRVIPIDDIYGCLCMKSSKTSNECYLTLYLYIFKRSNIISGIFSKTPELNRTPLTYGYGKYSDYERNFAEIIRWHRSVSQAIYLRRNLPLDIMIKNRDKRALILVNPAGGAGKAYRLVMEYVVGVWSEAEFKYHIVLTEYAGHARDFVRSLELSEWNAIVVASGDGLVYEVINGLMSRDDWQDALKLPIGHLPCGSGNAFITSIIRHSERPIAASAEQFVVQSAILIATHQVIPFDMAVIDMCDGQRVFSFLSISWGVVADVDYESEKYRFLGETRFTIEAVKNIIRPRIYDGYIDYLPYDTTDGTIQMNYTTSNLAITKIHQHLLPINEPIPIDPTTSKWRRIEGPFASVLITSKSAISKDAISTPQSTLTDGYLTLQLIRFDSSIRMNLIKAFTKLPDGKHFDCDFVESMRIRAFRIVPSGTTGNLMIDGERVPYGSIQGEILPSIGLCMDFDNIEWDNNCNELNSSYASDGYARIRGVVVLVTTFDVGAVSAINGTNSAYCWNTSNCIAI</sequence>
<comment type="subcellular location">
    <subcellularLocation>
        <location evidence="3">Chromosome</location>
    </subcellularLocation>
    <subcellularLocation>
        <location evidence="4">Endomembrane system</location>
    </subcellularLocation>
    <subcellularLocation>
        <location evidence="2">Nucleus</location>
    </subcellularLocation>
</comment>
<dbReference type="SMART" id="SM00506">
    <property type="entry name" value="A1pp"/>
    <property type="match status" value="1"/>
</dbReference>
<feature type="region of interest" description="Disordered" evidence="18">
    <location>
        <begin position="118"/>
        <end position="147"/>
    </location>
</feature>
<dbReference type="Pfam" id="PF01661">
    <property type="entry name" value="Macro"/>
    <property type="match status" value="1"/>
</dbReference>
<evidence type="ECO:0000256" key="6">
    <source>
        <dbReference type="ARBA" id="ARBA00011538"/>
    </source>
</evidence>
<dbReference type="InterPro" id="IPR002119">
    <property type="entry name" value="Histone_H2A"/>
</dbReference>
<evidence type="ECO:0000256" key="5">
    <source>
        <dbReference type="ARBA" id="ARBA00010691"/>
    </source>
</evidence>
<dbReference type="GO" id="GO:0008481">
    <property type="term" value="F:sphingosine kinase activity"/>
    <property type="evidence" value="ECO:0007669"/>
    <property type="project" value="UniProtKB-EC"/>
</dbReference>
<dbReference type="FunFam" id="1.10.20.10:FF:000103">
    <property type="entry name" value="Histone H2A type 1"/>
    <property type="match status" value="1"/>
</dbReference>
<keyword evidence="16" id="KW-0238">DNA-binding</keyword>
<dbReference type="EMBL" id="CAJNYT010002521">
    <property type="protein sequence ID" value="CAF3474223.1"/>
    <property type="molecule type" value="Genomic_DNA"/>
</dbReference>
<evidence type="ECO:0000256" key="4">
    <source>
        <dbReference type="ARBA" id="ARBA00004308"/>
    </source>
</evidence>
<evidence type="ECO:0000256" key="2">
    <source>
        <dbReference type="ARBA" id="ARBA00004123"/>
    </source>
</evidence>
<dbReference type="Pfam" id="PF16211">
    <property type="entry name" value="Histone_H2A_C"/>
    <property type="match status" value="1"/>
</dbReference>
<evidence type="ECO:0000313" key="22">
    <source>
        <dbReference type="Proteomes" id="UP000663872"/>
    </source>
</evidence>
<keyword evidence="16" id="KW-0544">Nucleosome core</keyword>
<dbReference type="Gene3D" id="1.10.20.10">
    <property type="entry name" value="Histone, subunit A"/>
    <property type="match status" value="1"/>
</dbReference>
<evidence type="ECO:0000256" key="17">
    <source>
        <dbReference type="ARBA" id="ARBA00044037"/>
    </source>
</evidence>
<evidence type="ECO:0000256" key="1">
    <source>
        <dbReference type="ARBA" id="ARBA00002001"/>
    </source>
</evidence>
<evidence type="ECO:0000256" key="18">
    <source>
        <dbReference type="SAM" id="MobiDB-lite"/>
    </source>
</evidence>
<dbReference type="GO" id="GO:0005737">
    <property type="term" value="C:cytoplasm"/>
    <property type="evidence" value="ECO:0007669"/>
    <property type="project" value="TreeGrafter"/>
</dbReference>
<dbReference type="InterPro" id="IPR009072">
    <property type="entry name" value="Histone-fold"/>
</dbReference>
<dbReference type="InterPro" id="IPR007125">
    <property type="entry name" value="H2A/H2B/H3"/>
</dbReference>
<evidence type="ECO:0000256" key="16">
    <source>
        <dbReference type="ARBA" id="ARBA00023269"/>
    </source>
</evidence>
<proteinExistence type="inferred from homology"/>
<evidence type="ECO:0000256" key="14">
    <source>
        <dbReference type="ARBA" id="ARBA00023136"/>
    </source>
</evidence>
<feature type="compositionally biased region" description="Polar residues" evidence="18">
    <location>
        <begin position="118"/>
        <end position="144"/>
    </location>
</feature>
<dbReference type="InterPro" id="IPR050187">
    <property type="entry name" value="Lipid_Phosphate_FormReg"/>
</dbReference>
<dbReference type="GO" id="GO:0012505">
    <property type="term" value="C:endomembrane system"/>
    <property type="evidence" value="ECO:0007669"/>
    <property type="project" value="UniProtKB-SubCell"/>
</dbReference>
<feature type="domain" description="Macro" evidence="20">
    <location>
        <begin position="170"/>
        <end position="356"/>
    </location>
</feature>
<dbReference type="Pfam" id="PF00781">
    <property type="entry name" value="DAGK_cat"/>
    <property type="match status" value="1"/>
</dbReference>
<dbReference type="InterPro" id="IPR029061">
    <property type="entry name" value="THDP-binding"/>
</dbReference>
<keyword evidence="8" id="KW-0158">Chromosome</keyword>
<keyword evidence="11" id="KW-0418">Kinase</keyword>
<dbReference type="SUPFAM" id="SSF52949">
    <property type="entry name" value="Macro domain-like"/>
    <property type="match status" value="1"/>
</dbReference>
<dbReference type="GO" id="GO:0006325">
    <property type="term" value="P:chromatin organization"/>
    <property type="evidence" value="ECO:0007669"/>
    <property type="project" value="UniProtKB-KW"/>
</dbReference>
<dbReference type="PANTHER" id="PTHR12358">
    <property type="entry name" value="SPHINGOSINE KINASE"/>
    <property type="match status" value="1"/>
</dbReference>
<evidence type="ECO:0000256" key="7">
    <source>
        <dbReference type="ARBA" id="ARBA00017642"/>
    </source>
</evidence>
<dbReference type="SMART" id="SM00414">
    <property type="entry name" value="H2A"/>
    <property type="match status" value="1"/>
</dbReference>
<dbReference type="SUPFAM" id="SSF52518">
    <property type="entry name" value="Thiamin diphosphate-binding fold (THDP-binding)"/>
    <property type="match status" value="1"/>
</dbReference>
<comment type="similarity">
    <text evidence="5">Belongs to the histone H2A family.</text>
</comment>
<dbReference type="PANTHER" id="PTHR12358:SF112">
    <property type="entry name" value="LD11247P-RELATED"/>
    <property type="match status" value="1"/>
</dbReference>
<evidence type="ECO:0000256" key="10">
    <source>
        <dbReference type="ARBA" id="ARBA00022741"/>
    </source>
</evidence>
<keyword evidence="13" id="KW-0156">Chromatin regulator</keyword>
<dbReference type="Gene3D" id="3.40.50.10330">
    <property type="entry name" value="Probable inorganic polyphosphate/atp-NAD kinase, domain 1"/>
    <property type="match status" value="1"/>
</dbReference>
<reference evidence="21" key="1">
    <citation type="submission" date="2021-02" db="EMBL/GenBank/DDBJ databases">
        <authorList>
            <person name="Nowell W R."/>
        </authorList>
    </citation>
    <scope>NUCLEOTIDE SEQUENCE</scope>
</reference>
<comment type="caution">
    <text evidence="21">The sequence shown here is derived from an EMBL/GenBank/DDBJ whole genome shotgun (WGS) entry which is preliminary data.</text>
</comment>
<evidence type="ECO:0000256" key="3">
    <source>
        <dbReference type="ARBA" id="ARBA00004286"/>
    </source>
</evidence>
<dbReference type="InterPro" id="IPR032454">
    <property type="entry name" value="Histone_H2A_C"/>
</dbReference>
<dbReference type="GO" id="GO:0016020">
    <property type="term" value="C:membrane"/>
    <property type="evidence" value="ECO:0007669"/>
    <property type="project" value="TreeGrafter"/>
</dbReference>
<feature type="domain" description="DAGKc" evidence="19">
    <location>
        <begin position="507"/>
        <end position="656"/>
    </location>
</feature>
<evidence type="ECO:0000256" key="15">
    <source>
        <dbReference type="ARBA" id="ARBA00023242"/>
    </source>
</evidence>
<keyword evidence="10" id="KW-0547">Nucleotide-binding</keyword>
<dbReference type="Pfam" id="PF00125">
    <property type="entry name" value="Histone"/>
    <property type="match status" value="1"/>
</dbReference>
<dbReference type="SUPFAM" id="SSF111331">
    <property type="entry name" value="NAD kinase/diacylglycerol kinase-like"/>
    <property type="match status" value="1"/>
</dbReference>
<dbReference type="PROSITE" id="PS50146">
    <property type="entry name" value="DAGK"/>
    <property type="match status" value="1"/>
</dbReference>
<dbReference type="Gene3D" id="3.40.220.10">
    <property type="entry name" value="Leucine Aminopeptidase, subunit E, domain 1"/>
    <property type="match status" value="1"/>
</dbReference>
<keyword evidence="12" id="KW-0067">ATP-binding</keyword>
<keyword evidence="14" id="KW-0472">Membrane</keyword>
<dbReference type="GO" id="GO:0030527">
    <property type="term" value="F:structural constituent of chromatin"/>
    <property type="evidence" value="ECO:0007669"/>
    <property type="project" value="InterPro"/>
</dbReference>